<feature type="region of interest" description="Disordered" evidence="1">
    <location>
        <begin position="182"/>
        <end position="219"/>
    </location>
</feature>
<evidence type="ECO:0000313" key="3">
    <source>
        <dbReference type="EMBL" id="KND01698.1"/>
    </source>
</evidence>
<reference evidence="3 4" key="1">
    <citation type="submission" date="2009-08" db="EMBL/GenBank/DDBJ databases">
        <title>The Genome Sequence of Spizellomyces punctatus strain DAOM BR117.</title>
        <authorList>
            <consortium name="The Broad Institute Genome Sequencing Platform"/>
            <person name="Russ C."/>
            <person name="Cuomo C."/>
            <person name="Shea T."/>
            <person name="Young S.K."/>
            <person name="Zeng Q."/>
            <person name="Koehrsen M."/>
            <person name="Haas B."/>
            <person name="Borodovsky M."/>
            <person name="Guigo R."/>
            <person name="Alvarado L."/>
            <person name="Berlin A."/>
            <person name="Bochicchio J."/>
            <person name="Borenstein D."/>
            <person name="Chapman S."/>
            <person name="Chen Z."/>
            <person name="Engels R."/>
            <person name="Freedman E."/>
            <person name="Gellesch M."/>
            <person name="Goldberg J."/>
            <person name="Griggs A."/>
            <person name="Gujja S."/>
            <person name="Heiman D."/>
            <person name="Hepburn T."/>
            <person name="Howarth C."/>
            <person name="Jen D."/>
            <person name="Larson L."/>
            <person name="Lewis B."/>
            <person name="Mehta T."/>
            <person name="Park D."/>
            <person name="Pearson M."/>
            <person name="Roberts A."/>
            <person name="Saif S."/>
            <person name="Shenoy N."/>
            <person name="Sisk P."/>
            <person name="Stolte C."/>
            <person name="Sykes S."/>
            <person name="Thomson T."/>
            <person name="Walk T."/>
            <person name="White J."/>
            <person name="Yandava C."/>
            <person name="Burger G."/>
            <person name="Gray M.W."/>
            <person name="Holland P.W.H."/>
            <person name="King N."/>
            <person name="Lang F.B.F."/>
            <person name="Roger A.J."/>
            <person name="Ruiz-Trillo I."/>
            <person name="Lander E."/>
            <person name="Nusbaum C."/>
        </authorList>
    </citation>
    <scope>NUCLEOTIDE SEQUENCE [LARGE SCALE GENOMIC DNA]</scope>
    <source>
        <strain evidence="3 4">DAOM BR117</strain>
    </source>
</reference>
<evidence type="ECO:0000256" key="1">
    <source>
        <dbReference type="SAM" id="MobiDB-lite"/>
    </source>
</evidence>
<dbReference type="InterPro" id="IPR044276">
    <property type="entry name" value="CANIN_dom"/>
</dbReference>
<dbReference type="RefSeq" id="XP_016609737.1">
    <property type="nucleotide sequence ID" value="XM_016751756.1"/>
</dbReference>
<dbReference type="Pfam" id="PF14816">
    <property type="entry name" value="CANIN"/>
    <property type="match status" value="1"/>
</dbReference>
<evidence type="ECO:0000313" key="4">
    <source>
        <dbReference type="Proteomes" id="UP000053201"/>
    </source>
</evidence>
<gene>
    <name evidence="3" type="ORF">SPPG_03493</name>
</gene>
<feature type="region of interest" description="Disordered" evidence="1">
    <location>
        <begin position="236"/>
        <end position="277"/>
    </location>
</feature>
<dbReference type="Proteomes" id="UP000053201">
    <property type="component" value="Unassembled WGS sequence"/>
</dbReference>
<keyword evidence="4" id="KW-1185">Reference proteome</keyword>
<dbReference type="InParanoid" id="A0A0L0HKX2"/>
<dbReference type="VEuPathDB" id="FungiDB:SPPG_03493"/>
<protein>
    <recommendedName>
        <fullName evidence="2">Coiled-coil SMC6 And NSE5 INteracting (CANIN) domain-containing protein</fullName>
    </recommendedName>
</protein>
<proteinExistence type="predicted"/>
<dbReference type="GeneID" id="27687004"/>
<accession>A0A0L0HKX2</accession>
<feature type="region of interest" description="Disordered" evidence="1">
    <location>
        <begin position="95"/>
        <end position="126"/>
    </location>
</feature>
<dbReference type="EMBL" id="KQ257454">
    <property type="protein sequence ID" value="KND01698.1"/>
    <property type="molecule type" value="Genomic_DNA"/>
</dbReference>
<name>A0A0L0HKX2_SPIPD</name>
<evidence type="ECO:0000259" key="2">
    <source>
        <dbReference type="Pfam" id="PF14816"/>
    </source>
</evidence>
<dbReference type="OrthoDB" id="2125828at2759"/>
<feature type="domain" description="Coiled-coil SMC6 And NSE5 INteracting (CANIN)" evidence="2">
    <location>
        <begin position="319"/>
        <end position="654"/>
    </location>
</feature>
<feature type="compositionally biased region" description="Basic and acidic residues" evidence="1">
    <location>
        <begin position="200"/>
        <end position="214"/>
    </location>
</feature>
<sequence length="793" mass="87717">MQRNKKIRPNASKNMKPLTSYYEHIPPPKGNALITKYFSKCPSETPTESTVHHQSVDRTGNGNFQTLTGHTAATEQQCRGNNIVILTRTDELAENSSKRARRETVGIMDDGQQRVKNEDGSSSDPLAARYSVTGKEVATLEDESEMLTDGMALSPTIAIIPGVIASRVEVLPLSADVDNSETGRNQLVVEGPSVSNPSHRRLDERTSRHDRSKAADSFGETSLTLKNEVELGYATDPVIGRGNNDDDDDDEELLLPNSIHLETEQRRSSRAKRHVNYAPPPLDPFQDQNLFSHAHRTETNSSPGYRAGATAMKRKPMFSLDYLLKDKRKQENRRLEHERLLEQVVKDEDKSSALDLGVMSNRVLGQETGEIVNSMLSKPDGPEQEMSVAILQSVVMPTRTLQPLRTAVLPACLSESLTDKVKAATLLRGSVMSHLVHRKPDCAVVVLDWLFSTACYETDRQLADLACQNFTRIHNRTNSSGWILTINALGEMLRQFGCPPELLDDNARPCLGSFIKHRDVKVEAEGSSLQDVSFILAKIRILMTVLGICARQRPSLYSSNDLLNALHIVAILSTDSRVQLAYADTIGDTVADLCNALKINEGWPTLCGTVCIRLAEFAGSKSSHHVWVVSVFNWAASKSAAAREIRRQLARLLILRSEQCEDIPSPADVGITSLGTVWAKVSRYSVFSVAKYSTARDKEEYTELTALVKIFSLAVGNIDDLKDQSNIVADIATRLRCIFGSISDPRAAYLERTEAKHELMQLSAWMRLTASSALETETQTKLTFATSALSERS</sequence>
<organism evidence="3 4">
    <name type="scientific">Spizellomyces punctatus (strain DAOM BR117)</name>
    <dbReference type="NCBI Taxonomy" id="645134"/>
    <lineage>
        <taxon>Eukaryota</taxon>
        <taxon>Fungi</taxon>
        <taxon>Fungi incertae sedis</taxon>
        <taxon>Chytridiomycota</taxon>
        <taxon>Chytridiomycota incertae sedis</taxon>
        <taxon>Chytridiomycetes</taxon>
        <taxon>Spizellomycetales</taxon>
        <taxon>Spizellomycetaceae</taxon>
        <taxon>Spizellomyces</taxon>
    </lineage>
</organism>
<dbReference type="AlphaFoldDB" id="A0A0L0HKX2"/>